<keyword evidence="4 7" id="KW-1133">Transmembrane helix</keyword>
<feature type="transmembrane region" description="Helical" evidence="7">
    <location>
        <begin position="12"/>
        <end position="33"/>
    </location>
</feature>
<keyword evidence="10" id="KW-1185">Reference proteome</keyword>
<dbReference type="RefSeq" id="WP_187533776.1">
    <property type="nucleotide sequence ID" value="NZ_CBCSHU010000005.1"/>
</dbReference>
<dbReference type="Pfam" id="PF02687">
    <property type="entry name" value="FtsX"/>
    <property type="match status" value="2"/>
</dbReference>
<keyword evidence="6" id="KW-0175">Coiled coil</keyword>
<reference evidence="9 10" key="1">
    <citation type="submission" date="2020-08" db="EMBL/GenBank/DDBJ databases">
        <title>Genome sequence of Erysipelothrix inopinata DSM 15511T.</title>
        <authorList>
            <person name="Hyun D.-W."/>
            <person name="Bae J.-W."/>
        </authorList>
    </citation>
    <scope>NUCLEOTIDE SEQUENCE [LARGE SCALE GENOMIC DNA]</scope>
    <source>
        <strain evidence="9 10">DSM 15511</strain>
    </source>
</reference>
<proteinExistence type="predicted"/>
<dbReference type="InterPro" id="IPR038766">
    <property type="entry name" value="Membrane_comp_ABC_pdt"/>
</dbReference>
<evidence type="ECO:0000313" key="10">
    <source>
        <dbReference type="Proteomes" id="UP000515928"/>
    </source>
</evidence>
<keyword evidence="2" id="KW-1003">Cell membrane</keyword>
<sequence length="1022" mass="115540">MVKDILREIKAKWLQFVAILLITCLGVGFFVGIRVTGYDMRKTADLYMETHDVLNMEFRHTLGIDDAMIESLSELVDGKAVGVNDTDSFVKSNSFDGVMKLIEYTELTGQDTTLIEGELPKQSHELVADHILKDQRGLKLGDIVEIKDNDVFEAESYKVVGFVESSRYMNLERGNSQIGSGNILGFLYINEPVAKHDIYTSARFYLNEGADVDAEIKKVKASEDVLTQARYERAIAPELEKLKDAEAELKTAREEAETQFADAKKQLNEGKSKLDGLYTTIDDGIYKMAQGLDMELAAGSFEKQIGDVLRVSQEKQVTAQAELDKQRGELTKKQTEVEAGLAQIKAQKDPLQKQYDELEQAIESTDPSSPAYPELVKQFEMVKAGLAEIEKKEQPLIEAQTKLTDVLAQIDAKQTEIDTLFGEIRTNSAVLLDVSKTYDEGLATYTKQEETYRSERANAFSKIDEAQQKIDEGYGEIEANRTGKAFVLGREDVLIGYREFYQDSDRIEAIGQVFPLIFFGVAILVTLSTVSRMVDESRMQIGVYKALGYSWFKTSLKFVGFAFIAWFLGSILGIALGFYFIPTLIYDAYRIMYLTPELETGIILSYAWLPLLVSFLSSVGIAMVRSMKVSREMTANLLRPPLPKSGQRIFLERITFLWERMSFLYKVSMRNLFRNKTRFLMTVIGIGGCCGLLITGFGLRHSIYSIIDKHFDQVINYDGMITYNGSVDLTKVELDGSIEIMSEGITVGTRDAQLFVADDLKNLNQFINFKDRKSHDDIVVDNSGVIISEKLAILEDLNVGDSFTFEILDREYQVPITGVVENYVMHYAYMSDETYQRVTGNEVKDNVILFQTDEASDTFKTTLLEQSDVFSVSFLREMRDSYQDAMGNFDIVIYVVVGAAFALELIVLLNLISMNLSERQKELATLKVLGFYPKELAQYILRENIVLTILSLFFGVFFGYYLHKFVILQAEIDAVMFNRELLWTSVATSIALTFIISIIINLLMARRTNHVNMSEALKTFDD</sequence>
<evidence type="ECO:0000256" key="6">
    <source>
        <dbReference type="SAM" id="Coils"/>
    </source>
</evidence>
<evidence type="ECO:0000256" key="1">
    <source>
        <dbReference type="ARBA" id="ARBA00004651"/>
    </source>
</evidence>
<feature type="transmembrane region" description="Helical" evidence="7">
    <location>
        <begin position="601"/>
        <end position="624"/>
    </location>
</feature>
<name>A0A7G9RYH7_9FIRM</name>
<evidence type="ECO:0000256" key="3">
    <source>
        <dbReference type="ARBA" id="ARBA00022692"/>
    </source>
</evidence>
<dbReference type="Gene3D" id="1.10.287.1490">
    <property type="match status" value="1"/>
</dbReference>
<dbReference type="Proteomes" id="UP000515928">
    <property type="component" value="Chromosome"/>
</dbReference>
<dbReference type="AlphaFoldDB" id="A0A7G9RYH7"/>
<accession>A0A7G9RYH7</accession>
<evidence type="ECO:0000256" key="2">
    <source>
        <dbReference type="ARBA" id="ARBA00022475"/>
    </source>
</evidence>
<feature type="transmembrane region" description="Helical" evidence="7">
    <location>
        <begin position="944"/>
        <end position="962"/>
    </location>
</feature>
<organism evidence="9 10">
    <name type="scientific">Erysipelothrix inopinata</name>
    <dbReference type="NCBI Taxonomy" id="225084"/>
    <lineage>
        <taxon>Bacteria</taxon>
        <taxon>Bacillati</taxon>
        <taxon>Bacillota</taxon>
        <taxon>Erysipelotrichia</taxon>
        <taxon>Erysipelotrichales</taxon>
        <taxon>Erysipelotrichaceae</taxon>
        <taxon>Erysipelothrix</taxon>
    </lineage>
</organism>
<feature type="domain" description="ABC3 transporter permease C-terminal" evidence="8">
    <location>
        <begin position="896"/>
        <end position="1008"/>
    </location>
</feature>
<feature type="transmembrane region" description="Helical" evidence="7">
    <location>
        <begin position="555"/>
        <end position="581"/>
    </location>
</feature>
<evidence type="ECO:0000256" key="5">
    <source>
        <dbReference type="ARBA" id="ARBA00023136"/>
    </source>
</evidence>
<feature type="transmembrane region" description="Helical" evidence="7">
    <location>
        <begin position="679"/>
        <end position="699"/>
    </location>
</feature>
<feature type="coiled-coil region" evidence="6">
    <location>
        <begin position="235"/>
        <end position="273"/>
    </location>
</feature>
<evidence type="ECO:0000313" key="9">
    <source>
        <dbReference type="EMBL" id="QNN60652.1"/>
    </source>
</evidence>
<dbReference type="PANTHER" id="PTHR30287:SF1">
    <property type="entry name" value="INNER MEMBRANE PROTEIN"/>
    <property type="match status" value="1"/>
</dbReference>
<gene>
    <name evidence="9" type="ORF">H9L01_09840</name>
</gene>
<comment type="subcellular location">
    <subcellularLocation>
        <location evidence="1">Cell membrane</location>
        <topology evidence="1">Multi-pass membrane protein</topology>
    </subcellularLocation>
</comment>
<evidence type="ECO:0000259" key="8">
    <source>
        <dbReference type="Pfam" id="PF02687"/>
    </source>
</evidence>
<protein>
    <submittedName>
        <fullName evidence="9">FtsX-like permease family protein</fullName>
    </submittedName>
</protein>
<feature type="domain" description="ABC3 transporter permease C-terminal" evidence="8">
    <location>
        <begin position="513"/>
        <end position="620"/>
    </location>
</feature>
<dbReference type="KEGG" id="eio:H9L01_09840"/>
<dbReference type="GO" id="GO:0005886">
    <property type="term" value="C:plasma membrane"/>
    <property type="evidence" value="ECO:0007669"/>
    <property type="project" value="UniProtKB-SubCell"/>
</dbReference>
<dbReference type="EMBL" id="CP060715">
    <property type="protein sequence ID" value="QNN60652.1"/>
    <property type="molecule type" value="Genomic_DNA"/>
</dbReference>
<keyword evidence="3 7" id="KW-0812">Transmembrane</keyword>
<dbReference type="InterPro" id="IPR003838">
    <property type="entry name" value="ABC3_permease_C"/>
</dbReference>
<keyword evidence="5 7" id="KW-0472">Membrane</keyword>
<evidence type="ECO:0000256" key="7">
    <source>
        <dbReference type="SAM" id="Phobius"/>
    </source>
</evidence>
<feature type="transmembrane region" description="Helical" evidence="7">
    <location>
        <begin position="513"/>
        <end position="534"/>
    </location>
</feature>
<evidence type="ECO:0000256" key="4">
    <source>
        <dbReference type="ARBA" id="ARBA00022989"/>
    </source>
</evidence>
<feature type="transmembrane region" description="Helical" evidence="7">
    <location>
        <begin position="982"/>
        <end position="1004"/>
    </location>
</feature>
<feature type="transmembrane region" description="Helical" evidence="7">
    <location>
        <begin position="891"/>
        <end position="912"/>
    </location>
</feature>
<dbReference type="PANTHER" id="PTHR30287">
    <property type="entry name" value="MEMBRANE COMPONENT OF PREDICTED ABC SUPERFAMILY METABOLITE UPTAKE TRANSPORTER"/>
    <property type="match status" value="1"/>
</dbReference>